<comment type="caution">
    <text evidence="10">The sequence shown here is derived from an EMBL/GenBank/DDBJ whole genome shotgun (WGS) entry which is preliminary data.</text>
</comment>
<evidence type="ECO:0000256" key="7">
    <source>
        <dbReference type="SAM" id="SignalP"/>
    </source>
</evidence>
<dbReference type="InterPro" id="IPR001320">
    <property type="entry name" value="Iontro_rcpt_C"/>
</dbReference>
<dbReference type="RefSeq" id="WP_047941768.1">
    <property type="nucleotide sequence ID" value="NZ_LDPH01000007.1"/>
</dbReference>
<dbReference type="OrthoDB" id="9774451at2"/>
<dbReference type="InterPro" id="IPR018313">
    <property type="entry name" value="SBP_3_CS"/>
</dbReference>
<dbReference type="PANTHER" id="PTHR35936:SF17">
    <property type="entry name" value="ARGININE-BINDING EXTRACELLULAR PROTEIN ARTP"/>
    <property type="match status" value="1"/>
</dbReference>
<evidence type="ECO:0000259" key="9">
    <source>
        <dbReference type="SMART" id="SM00079"/>
    </source>
</evidence>
<dbReference type="SMART" id="SM00062">
    <property type="entry name" value="PBPb"/>
    <property type="match status" value="1"/>
</dbReference>
<reference evidence="10 11" key="1">
    <citation type="submission" date="2015-05" db="EMBL/GenBank/DDBJ databases">
        <title>Whole genome sequence and identification of bacterial endophytes from Costus igneus.</title>
        <authorList>
            <person name="Lee Y.P."/>
            <person name="Gan H.M."/>
            <person name="Eng W."/>
            <person name="Wheatley M.S."/>
            <person name="Caraballo A."/>
            <person name="Polter S."/>
            <person name="Savka M.A."/>
            <person name="Hudson A.O."/>
        </authorList>
    </citation>
    <scope>NUCLEOTIDE SEQUENCE [LARGE SCALE GENOMIC DNA]</scope>
    <source>
        <strain evidence="10 11">RIT379</strain>
    </source>
</reference>
<dbReference type="PATRIC" id="fig|1397.4.peg.5198"/>
<gene>
    <name evidence="10" type="ORF">ABW02_09630</name>
</gene>
<dbReference type="InterPro" id="IPR001638">
    <property type="entry name" value="Solute-binding_3/MltF_N"/>
</dbReference>
<comment type="similarity">
    <text evidence="2 6">Belongs to the bacterial solute-binding protein 3 family.</text>
</comment>
<dbReference type="Pfam" id="PF00497">
    <property type="entry name" value="SBP_bac_3"/>
    <property type="match status" value="1"/>
</dbReference>
<dbReference type="PROSITE" id="PS51257">
    <property type="entry name" value="PROKAR_LIPOPROTEIN"/>
    <property type="match status" value="1"/>
</dbReference>
<dbReference type="PROSITE" id="PS01039">
    <property type="entry name" value="SBP_BACTERIAL_3"/>
    <property type="match status" value="1"/>
</dbReference>
<feature type="domain" description="Ionotropic glutamate receptor C-terminal" evidence="9">
    <location>
        <begin position="37"/>
        <end position="258"/>
    </location>
</feature>
<keyword evidence="4" id="KW-0564">Palmitate</keyword>
<evidence type="ECO:0000256" key="3">
    <source>
        <dbReference type="ARBA" id="ARBA00022729"/>
    </source>
</evidence>
<dbReference type="AlphaFoldDB" id="A0A0J1ILJ4"/>
<evidence type="ECO:0000259" key="8">
    <source>
        <dbReference type="SMART" id="SM00062"/>
    </source>
</evidence>
<dbReference type="GO" id="GO:0030313">
    <property type="term" value="C:cell envelope"/>
    <property type="evidence" value="ECO:0007669"/>
    <property type="project" value="UniProtKB-SubCell"/>
</dbReference>
<dbReference type="PANTHER" id="PTHR35936">
    <property type="entry name" value="MEMBRANE-BOUND LYTIC MUREIN TRANSGLYCOSYLASE F"/>
    <property type="match status" value="1"/>
</dbReference>
<evidence type="ECO:0000256" key="1">
    <source>
        <dbReference type="ARBA" id="ARBA00004196"/>
    </source>
</evidence>
<evidence type="ECO:0000313" key="10">
    <source>
        <dbReference type="EMBL" id="KLV26793.1"/>
    </source>
</evidence>
<keyword evidence="3 7" id="KW-0732">Signal</keyword>
<evidence type="ECO:0000256" key="6">
    <source>
        <dbReference type="RuleBase" id="RU003744"/>
    </source>
</evidence>
<dbReference type="GO" id="GO:0015276">
    <property type="term" value="F:ligand-gated monoatomic ion channel activity"/>
    <property type="evidence" value="ECO:0007669"/>
    <property type="project" value="InterPro"/>
</dbReference>
<evidence type="ECO:0000256" key="5">
    <source>
        <dbReference type="ARBA" id="ARBA00023288"/>
    </source>
</evidence>
<dbReference type="EMBL" id="LDPH01000007">
    <property type="protein sequence ID" value="KLV26793.1"/>
    <property type="molecule type" value="Genomic_DNA"/>
</dbReference>
<dbReference type="CDD" id="cd13624">
    <property type="entry name" value="PBP2_Arg_Lys_His"/>
    <property type="match status" value="1"/>
</dbReference>
<dbReference type="SUPFAM" id="SSF53850">
    <property type="entry name" value="Periplasmic binding protein-like II"/>
    <property type="match status" value="1"/>
</dbReference>
<name>A0A0J1ILJ4_NIACI</name>
<dbReference type="GO" id="GO:0016020">
    <property type="term" value="C:membrane"/>
    <property type="evidence" value="ECO:0007669"/>
    <property type="project" value="InterPro"/>
</dbReference>
<organism evidence="10 11">
    <name type="scientific">Niallia circulans</name>
    <name type="common">Bacillus circulans</name>
    <dbReference type="NCBI Taxonomy" id="1397"/>
    <lineage>
        <taxon>Bacteria</taxon>
        <taxon>Bacillati</taxon>
        <taxon>Bacillota</taxon>
        <taxon>Bacilli</taxon>
        <taxon>Bacillales</taxon>
        <taxon>Bacillaceae</taxon>
        <taxon>Niallia</taxon>
    </lineage>
</organism>
<feature type="signal peptide" evidence="7">
    <location>
        <begin position="1"/>
        <end position="19"/>
    </location>
</feature>
<accession>A0A0J1ILJ4</accession>
<evidence type="ECO:0000256" key="2">
    <source>
        <dbReference type="ARBA" id="ARBA00010333"/>
    </source>
</evidence>
<protein>
    <submittedName>
        <fullName evidence="10">Glutamine ABC transporter substrate-binding protein</fullName>
    </submittedName>
</protein>
<feature type="chain" id="PRO_5038857615" evidence="7">
    <location>
        <begin position="20"/>
        <end position="269"/>
    </location>
</feature>
<dbReference type="SMART" id="SM00079">
    <property type="entry name" value="PBPe"/>
    <property type="match status" value="1"/>
</dbReference>
<dbReference type="Gene3D" id="3.40.190.10">
    <property type="entry name" value="Periplasmic binding protein-like II"/>
    <property type="match status" value="2"/>
</dbReference>
<proteinExistence type="inferred from homology"/>
<keyword evidence="11" id="KW-1185">Reference proteome</keyword>
<keyword evidence="5" id="KW-0449">Lipoprotein</keyword>
<dbReference type="Proteomes" id="UP000036045">
    <property type="component" value="Unassembled WGS sequence"/>
</dbReference>
<feature type="domain" description="Solute-binding protein family 3/N-terminal" evidence="8">
    <location>
        <begin position="37"/>
        <end position="259"/>
    </location>
</feature>
<evidence type="ECO:0000256" key="4">
    <source>
        <dbReference type="ARBA" id="ARBA00023139"/>
    </source>
</evidence>
<sequence>MRKNGILFALFISIVLVLAACGTGSEKANSDGDGKKKLRVVTDAAYAPFEYMDKDKIIGFDVDIFTAAAEEAGYDFEIVNVGWDPLFAELENGTADVGLSAITINDDRLKSYDFSVPYFESTNKILAPEGTDIKKAADLTDKTVAVQSGTTGADAVDALLGNGNEKVKKFENNNLAILEMKNQGADAVVADNAVLEAYAKNNPQENFIVIEDKEGFESEYYGFMFPKDSEMEADLSKGLNAIFDNGKYAEIYKEWFGQDPDIENLKAQQ</sequence>
<evidence type="ECO:0000313" key="11">
    <source>
        <dbReference type="Proteomes" id="UP000036045"/>
    </source>
</evidence>
<comment type="subcellular location">
    <subcellularLocation>
        <location evidence="1">Cell envelope</location>
    </subcellularLocation>
</comment>